<dbReference type="GO" id="GO:0001666">
    <property type="term" value="P:response to hypoxia"/>
    <property type="evidence" value="ECO:0007669"/>
    <property type="project" value="UniProtKB-ARBA"/>
</dbReference>
<comment type="similarity">
    <text evidence="1">Belongs to the universal stress protein A family.</text>
</comment>
<dbReference type="EMBL" id="BLLB01000002">
    <property type="protein sequence ID" value="GFH00282.1"/>
    <property type="molecule type" value="Genomic_DNA"/>
</dbReference>
<feature type="domain" description="UspA" evidence="4">
    <location>
        <begin position="9"/>
        <end position="149"/>
    </location>
</feature>
<dbReference type="Gene3D" id="3.40.50.620">
    <property type="entry name" value="HUPs"/>
    <property type="match status" value="2"/>
</dbReference>
<feature type="domain" description="UspA" evidence="4">
    <location>
        <begin position="161"/>
        <end position="298"/>
    </location>
</feature>
<evidence type="ECO:0000256" key="1">
    <source>
        <dbReference type="ARBA" id="ARBA00008791"/>
    </source>
</evidence>
<evidence type="ECO:0000259" key="4">
    <source>
        <dbReference type="Pfam" id="PF00582"/>
    </source>
</evidence>
<protein>
    <submittedName>
        <fullName evidence="5">Universal stress protein</fullName>
    </submittedName>
</protein>
<reference evidence="5 6" key="1">
    <citation type="journal article" date="2019" name="Emerg. Microbes Infect.">
        <title>Comprehensive subspecies identification of 175 nontuberculous mycobacteria species based on 7547 genomic profiles.</title>
        <authorList>
            <person name="Matsumoto Y."/>
            <person name="Kinjo T."/>
            <person name="Motooka D."/>
            <person name="Nabeya D."/>
            <person name="Jung N."/>
            <person name="Uechi K."/>
            <person name="Horii T."/>
            <person name="Iida T."/>
            <person name="Fujita J."/>
            <person name="Nakamura S."/>
        </authorList>
    </citation>
    <scope>NUCLEOTIDE SEQUENCE [LARGE SCALE GENOMIC DNA]</scope>
    <source>
        <strain evidence="5 6">JCM 30996</strain>
    </source>
</reference>
<accession>A0A7I9ZGZ0</accession>
<dbReference type="PANTHER" id="PTHR46268:SF27">
    <property type="entry name" value="UNIVERSAL STRESS PROTEIN RV2623"/>
    <property type="match status" value="1"/>
</dbReference>
<evidence type="ECO:0000256" key="3">
    <source>
        <dbReference type="ARBA" id="ARBA00022840"/>
    </source>
</evidence>
<dbReference type="SUPFAM" id="SSF52402">
    <property type="entry name" value="Adenine nucleotide alpha hydrolases-like"/>
    <property type="match status" value="2"/>
</dbReference>
<evidence type="ECO:0000313" key="6">
    <source>
        <dbReference type="Proteomes" id="UP000465304"/>
    </source>
</evidence>
<dbReference type="AlphaFoldDB" id="A0A7I9ZGZ0"/>
<comment type="caution">
    <text evidence="5">The sequence shown here is derived from an EMBL/GenBank/DDBJ whole genome shotgun (WGS) entry which is preliminary data.</text>
</comment>
<dbReference type="InterPro" id="IPR006016">
    <property type="entry name" value="UspA"/>
</dbReference>
<keyword evidence="3" id="KW-0067">ATP-binding</keyword>
<gene>
    <name evidence="5" type="ORF">MHIP_07650</name>
</gene>
<dbReference type="Proteomes" id="UP000465304">
    <property type="component" value="Unassembled WGS sequence"/>
</dbReference>
<name>A0A7I9ZGZ0_9MYCO</name>
<evidence type="ECO:0000256" key="2">
    <source>
        <dbReference type="ARBA" id="ARBA00022741"/>
    </source>
</evidence>
<dbReference type="InterPro" id="IPR014729">
    <property type="entry name" value="Rossmann-like_a/b/a_fold"/>
</dbReference>
<dbReference type="RefSeq" id="WP_163887266.1">
    <property type="nucleotide sequence ID" value="NZ_BLLB01000002.1"/>
</dbReference>
<proteinExistence type="inferred from homology"/>
<dbReference type="GO" id="GO:0005524">
    <property type="term" value="F:ATP binding"/>
    <property type="evidence" value="ECO:0007669"/>
    <property type="project" value="UniProtKB-KW"/>
</dbReference>
<evidence type="ECO:0000313" key="5">
    <source>
        <dbReference type="EMBL" id="GFH00282.1"/>
    </source>
</evidence>
<dbReference type="CDD" id="cd23661">
    <property type="entry name" value="USP_Rv2623_repeat2"/>
    <property type="match status" value="1"/>
</dbReference>
<dbReference type="InterPro" id="IPR006015">
    <property type="entry name" value="Universal_stress_UspA"/>
</dbReference>
<keyword evidence="6" id="KW-1185">Reference proteome</keyword>
<dbReference type="PRINTS" id="PR01438">
    <property type="entry name" value="UNVRSLSTRESS"/>
</dbReference>
<dbReference type="Pfam" id="PF00582">
    <property type="entry name" value="Usp"/>
    <property type="match status" value="2"/>
</dbReference>
<dbReference type="CDD" id="cd23944">
    <property type="entry name" value="USP_Rv2623_repeat1"/>
    <property type="match status" value="1"/>
</dbReference>
<dbReference type="FunFam" id="3.40.50.620:FF:000123">
    <property type="entry name" value="Universal stress protein family"/>
    <property type="match status" value="1"/>
</dbReference>
<keyword evidence="2" id="KW-0547">Nucleotide-binding</keyword>
<organism evidence="5 6">
    <name type="scientific">Mycolicibacterium hippocampi</name>
    <dbReference type="NCBI Taxonomy" id="659824"/>
    <lineage>
        <taxon>Bacteria</taxon>
        <taxon>Bacillati</taxon>
        <taxon>Actinomycetota</taxon>
        <taxon>Actinomycetes</taxon>
        <taxon>Mycobacteriales</taxon>
        <taxon>Mycobacteriaceae</taxon>
        <taxon>Mycolicibacterium</taxon>
    </lineage>
</organism>
<dbReference type="PANTHER" id="PTHR46268">
    <property type="entry name" value="STRESS RESPONSE PROTEIN NHAX"/>
    <property type="match status" value="1"/>
</dbReference>
<sequence>MIDPITRGIVVAVDGSPSSTAAVEWAARDADLHNVPLKVVHVIAPLTYVAEGWSAFPAEVYSQAQEKEAVRILELAHKVAVESAAPDRASQVTSEVLHEPIVPGLVDLSKTAGLVVVGCRGEGGVAGALLGSVSSGLVHHAHCPVAVIHNEEPTPQPSQAPIVVGVDGSPTSELATEIAFDEASRRGVELVALHAWTDMGPLEFPRINWAPIEWRNYKEQEEEVLSERLSGHRDRYPDVAVRTVVVSDRPAQRLLEQAEHAQLVVVGSHGRGGFAGMLLGSVARAVVHSARVPVIVARDTNV</sequence>